<sequence length="405" mass="45566">MIKLQFLILLMILLVLTACNIQDYIIGEASQGKNDEVVQVDVEPIVPEPKEPEYYSASISAIGDILIHNSVYEDAQIANDQYDFTKMFRDVKPYLENTDLTIANSESIIGGQELGLSSYPLFNSPYEIGDALKEVGVDVVNMANNHSLDGGEQAIINATNYWNDLGITYIGASPSQEASREIKTLTANNIIFSFLGYTYGTNGLQTPVGKEYLVNYIDQEKMAHDIQVAKEISDVVILNLHIGNEYEQHFNDYQNQVAQFAADQGVDLVIAHHPHVLQPVKWYEGREGNKTFVVHSLGNFLSAQDMLYTKIGAIFQIRVNKAVSYDIEGNETVTINLTNPKLLPTFVKFRNWSNYEIIPLQKATNKDLANANTVYEKIKSHMSQYVPELQFIEEQFQENVPTSAY</sequence>
<reference evidence="3 4" key="1">
    <citation type="journal article" date="2013" name="J. Microbiol.">
        <title>Lysinibacillus chungkukjangi sp. nov., isolated from Chungkukjang, Korean fermented soybean food.</title>
        <authorList>
            <person name="Kim S.J."/>
            <person name="Jang Y.H."/>
            <person name="Hamada M."/>
            <person name="Ahn J.H."/>
            <person name="Weon H.Y."/>
            <person name="Suzuki K."/>
            <person name="Whang K.S."/>
            <person name="Kwon S.W."/>
        </authorList>
    </citation>
    <scope>NUCLEOTIDE SEQUENCE [LARGE SCALE GENOMIC DNA]</scope>
    <source>
        <strain evidence="3 4">MCCC 1A12701</strain>
    </source>
</reference>
<feature type="domain" description="Capsule synthesis protein CapA" evidence="2">
    <location>
        <begin position="58"/>
        <end position="304"/>
    </location>
</feature>
<dbReference type="OrthoDB" id="9810906at2"/>
<accession>A0A3N9UUZ2</accession>
<dbReference type="InterPro" id="IPR019079">
    <property type="entry name" value="Capsule_synth_CapA"/>
</dbReference>
<dbReference type="SUPFAM" id="SSF56300">
    <property type="entry name" value="Metallo-dependent phosphatases"/>
    <property type="match status" value="1"/>
</dbReference>
<dbReference type="SMART" id="SM00854">
    <property type="entry name" value="PGA_cap"/>
    <property type="match status" value="1"/>
</dbReference>
<dbReference type="RefSeq" id="WP_124762738.1">
    <property type="nucleotide sequence ID" value="NZ_JAFBDY010000002.1"/>
</dbReference>
<dbReference type="AlphaFoldDB" id="A0A3N9UUZ2"/>
<keyword evidence="4" id="KW-1185">Reference proteome</keyword>
<comment type="caution">
    <text evidence="3">The sequence shown here is derived from an EMBL/GenBank/DDBJ whole genome shotgun (WGS) entry which is preliminary data.</text>
</comment>
<comment type="similarity">
    <text evidence="1">Belongs to the CapA family.</text>
</comment>
<dbReference type="Gene3D" id="3.60.21.10">
    <property type="match status" value="1"/>
</dbReference>
<evidence type="ECO:0000313" key="4">
    <source>
        <dbReference type="Proteomes" id="UP000274033"/>
    </source>
</evidence>
<proteinExistence type="inferred from homology"/>
<evidence type="ECO:0000259" key="2">
    <source>
        <dbReference type="SMART" id="SM00854"/>
    </source>
</evidence>
<dbReference type="PANTHER" id="PTHR33393:SF12">
    <property type="entry name" value="CAPSULE BIOSYNTHESIS PROTEIN CAPA"/>
    <property type="match status" value="1"/>
</dbReference>
<dbReference type="InterPro" id="IPR052169">
    <property type="entry name" value="CW_Biosynth-Accessory"/>
</dbReference>
<evidence type="ECO:0000256" key="1">
    <source>
        <dbReference type="ARBA" id="ARBA00005662"/>
    </source>
</evidence>
<dbReference type="Pfam" id="PF09587">
    <property type="entry name" value="PGA_cap"/>
    <property type="match status" value="1"/>
</dbReference>
<dbReference type="CDD" id="cd07381">
    <property type="entry name" value="MPP_CapA"/>
    <property type="match status" value="1"/>
</dbReference>
<protein>
    <submittedName>
        <fullName evidence="3">CapA family protein</fullName>
    </submittedName>
</protein>
<dbReference type="PANTHER" id="PTHR33393">
    <property type="entry name" value="POLYGLUTAMINE SYNTHESIS ACCESSORY PROTEIN RV0574C-RELATED"/>
    <property type="match status" value="1"/>
</dbReference>
<dbReference type="Proteomes" id="UP000274033">
    <property type="component" value="Unassembled WGS sequence"/>
</dbReference>
<evidence type="ECO:0000313" key="3">
    <source>
        <dbReference type="EMBL" id="RQW75716.1"/>
    </source>
</evidence>
<name>A0A3N9UUZ2_9BACI</name>
<organism evidence="3 4">
    <name type="scientific">Lysinibacillus composti</name>
    <dbReference type="NCBI Taxonomy" id="720633"/>
    <lineage>
        <taxon>Bacteria</taxon>
        <taxon>Bacillati</taxon>
        <taxon>Bacillota</taxon>
        <taxon>Bacilli</taxon>
        <taxon>Bacillales</taxon>
        <taxon>Bacillaceae</taxon>
        <taxon>Lysinibacillus</taxon>
    </lineage>
</organism>
<gene>
    <name evidence="3" type="ORF">EBB45_03600</name>
</gene>
<dbReference type="InterPro" id="IPR029052">
    <property type="entry name" value="Metallo-depent_PP-like"/>
</dbReference>
<dbReference type="PROSITE" id="PS51257">
    <property type="entry name" value="PROKAR_LIPOPROTEIN"/>
    <property type="match status" value="1"/>
</dbReference>
<dbReference type="EMBL" id="RRCT01000002">
    <property type="protein sequence ID" value="RQW75716.1"/>
    <property type="molecule type" value="Genomic_DNA"/>
</dbReference>